<dbReference type="AlphaFoldDB" id="A0A251SVW2"/>
<name>A0A251SVW2_HELAN</name>
<dbReference type="EMBL" id="CM007902">
    <property type="protein sequence ID" value="OTG03005.1"/>
    <property type="molecule type" value="Genomic_DNA"/>
</dbReference>
<protein>
    <submittedName>
        <fullName evidence="1">Uncharacterized protein</fullName>
    </submittedName>
</protein>
<organism evidence="1 2">
    <name type="scientific">Helianthus annuus</name>
    <name type="common">Common sunflower</name>
    <dbReference type="NCBI Taxonomy" id="4232"/>
    <lineage>
        <taxon>Eukaryota</taxon>
        <taxon>Viridiplantae</taxon>
        <taxon>Streptophyta</taxon>
        <taxon>Embryophyta</taxon>
        <taxon>Tracheophyta</taxon>
        <taxon>Spermatophyta</taxon>
        <taxon>Magnoliopsida</taxon>
        <taxon>eudicotyledons</taxon>
        <taxon>Gunneridae</taxon>
        <taxon>Pentapetalae</taxon>
        <taxon>asterids</taxon>
        <taxon>campanulids</taxon>
        <taxon>Asterales</taxon>
        <taxon>Asteraceae</taxon>
        <taxon>Asteroideae</taxon>
        <taxon>Heliantheae alliance</taxon>
        <taxon>Heliantheae</taxon>
        <taxon>Helianthus</taxon>
    </lineage>
</organism>
<evidence type="ECO:0000313" key="2">
    <source>
        <dbReference type="Proteomes" id="UP000215914"/>
    </source>
</evidence>
<proteinExistence type="predicted"/>
<keyword evidence="2" id="KW-1185">Reference proteome</keyword>
<accession>A0A251SVW2</accession>
<sequence>MIPRFLFFLYAIYKFRTLILSSYLRVVFFSLQQVNITFLLVRLLSGYYIGPEPTRLVLRSRICCFSVFQKRRALKIDTTTTTKPITTVHSPSCAESLIDQWTPLQTGAVLRRVVAGPRPGQVFRP</sequence>
<reference evidence="2" key="1">
    <citation type="journal article" date="2017" name="Nature">
        <title>The sunflower genome provides insights into oil metabolism, flowering and Asterid evolution.</title>
        <authorList>
            <person name="Badouin H."/>
            <person name="Gouzy J."/>
            <person name="Grassa C.J."/>
            <person name="Murat F."/>
            <person name="Staton S.E."/>
            <person name="Cottret L."/>
            <person name="Lelandais-Briere C."/>
            <person name="Owens G.L."/>
            <person name="Carrere S."/>
            <person name="Mayjonade B."/>
            <person name="Legrand L."/>
            <person name="Gill N."/>
            <person name="Kane N.C."/>
            <person name="Bowers J.E."/>
            <person name="Hubner S."/>
            <person name="Bellec A."/>
            <person name="Berard A."/>
            <person name="Berges H."/>
            <person name="Blanchet N."/>
            <person name="Boniface M.C."/>
            <person name="Brunel D."/>
            <person name="Catrice O."/>
            <person name="Chaidir N."/>
            <person name="Claudel C."/>
            <person name="Donnadieu C."/>
            <person name="Faraut T."/>
            <person name="Fievet G."/>
            <person name="Helmstetter N."/>
            <person name="King M."/>
            <person name="Knapp S.J."/>
            <person name="Lai Z."/>
            <person name="Le Paslier M.C."/>
            <person name="Lippi Y."/>
            <person name="Lorenzon L."/>
            <person name="Mandel J.R."/>
            <person name="Marage G."/>
            <person name="Marchand G."/>
            <person name="Marquand E."/>
            <person name="Bret-Mestries E."/>
            <person name="Morien E."/>
            <person name="Nambeesan S."/>
            <person name="Nguyen T."/>
            <person name="Pegot-Espagnet P."/>
            <person name="Pouilly N."/>
            <person name="Raftis F."/>
            <person name="Sallet E."/>
            <person name="Schiex T."/>
            <person name="Thomas J."/>
            <person name="Vandecasteele C."/>
            <person name="Vares D."/>
            <person name="Vear F."/>
            <person name="Vautrin S."/>
            <person name="Crespi M."/>
            <person name="Mangin B."/>
            <person name="Burke J.M."/>
            <person name="Salse J."/>
            <person name="Munos S."/>
            <person name="Vincourt P."/>
            <person name="Rieseberg L.H."/>
            <person name="Langlade N.B."/>
        </authorList>
    </citation>
    <scope>NUCLEOTIDE SEQUENCE [LARGE SCALE GENOMIC DNA]</scope>
    <source>
        <strain evidence="2">cv. SF193</strain>
    </source>
</reference>
<dbReference type="InParanoid" id="A0A251SVW2"/>
<gene>
    <name evidence="1" type="ORF">HannXRQ_Chr13g0419301</name>
</gene>
<evidence type="ECO:0000313" key="1">
    <source>
        <dbReference type="EMBL" id="OTG03005.1"/>
    </source>
</evidence>
<dbReference type="Proteomes" id="UP000215914">
    <property type="component" value="Chromosome 13"/>
</dbReference>